<proteinExistence type="predicted"/>
<feature type="coiled-coil region" evidence="1">
    <location>
        <begin position="82"/>
        <end position="109"/>
    </location>
</feature>
<sequence length="226" mass="26087">MLKKPHVLTKALCITCMLLFTSCSLNSPKEDRHKMEMSMHRMRTELEDLKHDLNTSDIELHILEGKILDQEESLTTMKQLINESQTGKLDDLQKLISSLNKKFSSLEKQQDEILSDIRQLGSHANETTTALSQYKDKICEMEKSILFQNRKFEELAKLKKNLGEIIQEMAKSTTKEFESYTIKEGDSLKKISRNFSVSVEDLKRANKLKDDLIMTGQEILIPKNVH</sequence>
<evidence type="ECO:0000256" key="1">
    <source>
        <dbReference type="SAM" id="Coils"/>
    </source>
</evidence>
<dbReference type="Proteomes" id="UP000217838">
    <property type="component" value="Unassembled WGS sequence"/>
</dbReference>
<comment type="caution">
    <text evidence="3">The sequence shown here is derived from an EMBL/GenBank/DDBJ whole genome shotgun (WGS) entry which is preliminary data.</text>
</comment>
<name>A0A2A4YAJ6_UNCAE</name>
<keyword evidence="1" id="KW-0175">Coiled coil</keyword>
<dbReference type="Pfam" id="PF01476">
    <property type="entry name" value="LysM"/>
    <property type="match status" value="1"/>
</dbReference>
<reference evidence="4" key="1">
    <citation type="submission" date="2017-08" db="EMBL/GenBank/DDBJ databases">
        <title>A dynamic microbial community with high functional redundancy inhabits the cold, oxic subseafloor aquifer.</title>
        <authorList>
            <person name="Tully B.J."/>
            <person name="Wheat C.G."/>
            <person name="Glazer B.T."/>
            <person name="Huber J.A."/>
        </authorList>
    </citation>
    <scope>NUCLEOTIDE SEQUENCE [LARGE SCALE GENOMIC DNA]</scope>
</reference>
<dbReference type="Gene3D" id="3.10.350.10">
    <property type="entry name" value="LysM domain"/>
    <property type="match status" value="1"/>
</dbReference>
<feature type="domain" description="LysM" evidence="2">
    <location>
        <begin position="178"/>
        <end position="221"/>
    </location>
</feature>
<accession>A0A2A4YAJ6</accession>
<dbReference type="AlphaFoldDB" id="A0A2A4YAJ6"/>
<dbReference type="CDD" id="cd00118">
    <property type="entry name" value="LysM"/>
    <property type="match status" value="1"/>
</dbReference>
<dbReference type="EMBL" id="NVUU01000123">
    <property type="protein sequence ID" value="PCI91856.1"/>
    <property type="molecule type" value="Genomic_DNA"/>
</dbReference>
<evidence type="ECO:0000259" key="2">
    <source>
        <dbReference type="PROSITE" id="PS51782"/>
    </source>
</evidence>
<dbReference type="SMART" id="SM00257">
    <property type="entry name" value="LysM"/>
    <property type="match status" value="1"/>
</dbReference>
<dbReference type="InterPro" id="IPR036779">
    <property type="entry name" value="LysM_dom_sf"/>
</dbReference>
<organism evidence="3 4">
    <name type="scientific">Aerophobetes bacterium</name>
    <dbReference type="NCBI Taxonomy" id="2030807"/>
    <lineage>
        <taxon>Bacteria</taxon>
        <taxon>Candidatus Aerophobota</taxon>
    </lineage>
</organism>
<dbReference type="SUPFAM" id="SSF54106">
    <property type="entry name" value="LysM domain"/>
    <property type="match status" value="1"/>
</dbReference>
<dbReference type="InterPro" id="IPR018392">
    <property type="entry name" value="LysM"/>
</dbReference>
<evidence type="ECO:0000313" key="3">
    <source>
        <dbReference type="EMBL" id="PCI91856.1"/>
    </source>
</evidence>
<gene>
    <name evidence="3" type="ORF">COB11_08050</name>
</gene>
<dbReference type="PROSITE" id="PS51782">
    <property type="entry name" value="LYSM"/>
    <property type="match status" value="1"/>
</dbReference>
<dbReference type="PROSITE" id="PS51257">
    <property type="entry name" value="PROKAR_LIPOPROTEIN"/>
    <property type="match status" value="1"/>
</dbReference>
<evidence type="ECO:0000313" key="4">
    <source>
        <dbReference type="Proteomes" id="UP000217838"/>
    </source>
</evidence>
<protein>
    <recommendedName>
        <fullName evidence="2">LysM domain-containing protein</fullName>
    </recommendedName>
</protein>